<organism evidence="1 2">
    <name type="scientific">Pygocentrus nattereri</name>
    <name type="common">Red-bellied piranha</name>
    <dbReference type="NCBI Taxonomy" id="42514"/>
    <lineage>
        <taxon>Eukaryota</taxon>
        <taxon>Metazoa</taxon>
        <taxon>Chordata</taxon>
        <taxon>Craniata</taxon>
        <taxon>Vertebrata</taxon>
        <taxon>Euteleostomi</taxon>
        <taxon>Actinopterygii</taxon>
        <taxon>Neopterygii</taxon>
        <taxon>Teleostei</taxon>
        <taxon>Ostariophysi</taxon>
        <taxon>Characiformes</taxon>
        <taxon>Characoidei</taxon>
        <taxon>Pygocentrus</taxon>
    </lineage>
</organism>
<dbReference type="Gene3D" id="3.80.10.10">
    <property type="entry name" value="Ribonuclease Inhibitor"/>
    <property type="match status" value="1"/>
</dbReference>
<evidence type="ECO:0000313" key="2">
    <source>
        <dbReference type="Proteomes" id="UP001501920"/>
    </source>
</evidence>
<proteinExistence type="predicted"/>
<reference evidence="1 2" key="1">
    <citation type="submission" date="2020-10" db="EMBL/GenBank/DDBJ databases">
        <title>Pygocentrus nattereri (red-bellied piranha) genome, fPygNat1, primary haplotype.</title>
        <authorList>
            <person name="Myers G."/>
            <person name="Meyer A."/>
            <person name="Karagic N."/>
            <person name="Pippel M."/>
            <person name="Winkler S."/>
            <person name="Tracey A."/>
            <person name="Wood J."/>
            <person name="Formenti G."/>
            <person name="Howe K."/>
            <person name="Fedrigo O."/>
            <person name="Jarvis E.D."/>
        </authorList>
    </citation>
    <scope>NUCLEOTIDE SEQUENCE [LARGE SCALE GENOMIC DNA]</scope>
</reference>
<dbReference type="AlphaFoldDB" id="A0A3B4EGA9"/>
<dbReference type="PANTHER" id="PTHR46723">
    <property type="entry name" value="LEUCINE-RICH REPEAT AND IQ DOMAIN-CONTAINING PROTEIN 3"/>
    <property type="match status" value="1"/>
</dbReference>
<evidence type="ECO:0000313" key="1">
    <source>
        <dbReference type="Ensembl" id="ENSPNAP00000034773.2"/>
    </source>
</evidence>
<protein>
    <submittedName>
        <fullName evidence="1">Uncharacterized protein</fullName>
    </submittedName>
</protein>
<dbReference type="SUPFAM" id="SSF52058">
    <property type="entry name" value="L domain-like"/>
    <property type="match status" value="1"/>
</dbReference>
<dbReference type="InterPro" id="IPR032675">
    <property type="entry name" value="LRR_dom_sf"/>
</dbReference>
<dbReference type="PANTHER" id="PTHR46723:SF1">
    <property type="entry name" value="LEUCINE-RICH REPEAT AND IQ DOMAIN-CONTAINING PROTEIN 3"/>
    <property type="match status" value="1"/>
</dbReference>
<dbReference type="Ensembl" id="ENSPNAT00000026879.2">
    <property type="protein sequence ID" value="ENSPNAP00000034773.2"/>
    <property type="gene ID" value="ENSPNAG00000024227.2"/>
</dbReference>
<dbReference type="GeneTree" id="ENSGT01120000274797"/>
<dbReference type="InterPro" id="IPR052859">
    <property type="entry name" value="LRR-IQ_domain_protein"/>
</dbReference>
<keyword evidence="2" id="KW-1185">Reference proteome</keyword>
<accession>A0A3B4EGA9</accession>
<reference evidence="1" key="3">
    <citation type="submission" date="2025-09" db="UniProtKB">
        <authorList>
            <consortium name="Ensembl"/>
        </authorList>
    </citation>
    <scope>IDENTIFICATION</scope>
</reference>
<dbReference type="InterPro" id="IPR000048">
    <property type="entry name" value="IQ_motif_EF-hand-BS"/>
</dbReference>
<dbReference type="STRING" id="42514.ENSPNAP00000034773"/>
<sequence>VSSCTINHFTSNHSVYISTMDLQDVVLVNLSSLLLKSLDQLGCCKALKICILADNFLTRIDPLVECVRLVKLDLKGNQVGLYENNICNQKILTFIQIINQIQANYCPILIIQKWIRGHLTRRNCSPSVSLILCYPVLQCSGPPWTLTEQVHVYKGVTLSQFKDNLFLFFCLAESGGERNHSQKDV</sequence>
<name>A0A3B4EGA9_PYGNA</name>
<dbReference type="Proteomes" id="UP001501920">
    <property type="component" value="Chromosome 28"/>
</dbReference>
<reference evidence="1" key="2">
    <citation type="submission" date="2025-08" db="UniProtKB">
        <authorList>
            <consortium name="Ensembl"/>
        </authorList>
    </citation>
    <scope>IDENTIFICATION</scope>
</reference>
<dbReference type="Pfam" id="PF00612">
    <property type="entry name" value="IQ"/>
    <property type="match status" value="1"/>
</dbReference>
<dbReference type="OMA" id="ALECCTH"/>